<feature type="region of interest" description="Disordered" evidence="5">
    <location>
        <begin position="156"/>
        <end position="199"/>
    </location>
</feature>
<name>A0ABV2ABE2_9GAMM</name>
<keyword evidence="10" id="KW-1185">Reference proteome</keyword>
<dbReference type="InterPro" id="IPR013043">
    <property type="entry name" value="DUF1595"/>
</dbReference>
<dbReference type="InterPro" id="IPR013036">
    <property type="entry name" value="DUF1587"/>
</dbReference>
<evidence type="ECO:0000256" key="1">
    <source>
        <dbReference type="ARBA" id="ARBA00022617"/>
    </source>
</evidence>
<feature type="signal peptide" evidence="6">
    <location>
        <begin position="1"/>
        <end position="32"/>
    </location>
</feature>
<keyword evidence="1 4" id="KW-0349">Heme</keyword>
<feature type="domain" description="Cytochrome c" evidence="7">
    <location>
        <begin position="77"/>
        <end position="153"/>
    </location>
</feature>
<dbReference type="InterPro" id="IPR009056">
    <property type="entry name" value="Cyt_c-like_dom"/>
</dbReference>
<dbReference type="PROSITE" id="PS51257">
    <property type="entry name" value="PROKAR_LIPOPROTEIN"/>
    <property type="match status" value="1"/>
</dbReference>
<dbReference type="Gene3D" id="1.10.760.10">
    <property type="entry name" value="Cytochrome c-like domain"/>
    <property type="match status" value="1"/>
</dbReference>
<reference evidence="9 10" key="1">
    <citation type="submission" date="2024-06" db="EMBL/GenBank/DDBJ databases">
        <authorList>
            <person name="Li Z."/>
            <person name="Jiang Y."/>
        </authorList>
    </citation>
    <scope>NUCLEOTIDE SEQUENCE [LARGE SCALE GENOMIC DNA]</scope>
    <source>
        <strain evidence="9 10">HSW-8</strain>
    </source>
</reference>
<evidence type="ECO:0000256" key="2">
    <source>
        <dbReference type="ARBA" id="ARBA00022723"/>
    </source>
</evidence>
<evidence type="ECO:0000313" key="10">
    <source>
        <dbReference type="Proteomes" id="UP001465331"/>
    </source>
</evidence>
<proteinExistence type="predicted"/>
<organism evidence="9 10">
    <name type="scientific">Sinimarinibacterium thermocellulolyticum</name>
    <dbReference type="NCBI Taxonomy" id="3170016"/>
    <lineage>
        <taxon>Bacteria</taxon>
        <taxon>Pseudomonadati</taxon>
        <taxon>Pseudomonadota</taxon>
        <taxon>Gammaproteobacteria</taxon>
        <taxon>Nevskiales</taxon>
        <taxon>Nevskiaceae</taxon>
        <taxon>Sinimarinibacterium</taxon>
    </lineage>
</organism>
<feature type="compositionally biased region" description="Pro residues" evidence="5">
    <location>
        <begin position="164"/>
        <end position="198"/>
    </location>
</feature>
<dbReference type="Pfam" id="PF00553">
    <property type="entry name" value="CBM_2"/>
    <property type="match status" value="1"/>
</dbReference>
<dbReference type="Gene3D" id="2.60.40.290">
    <property type="match status" value="1"/>
</dbReference>
<dbReference type="EMBL" id="JBEPIJ010000012">
    <property type="protein sequence ID" value="MES0874557.1"/>
    <property type="molecule type" value="Genomic_DNA"/>
</dbReference>
<keyword evidence="3 4" id="KW-0408">Iron</keyword>
<feature type="compositionally biased region" description="Pro residues" evidence="5">
    <location>
        <begin position="50"/>
        <end position="62"/>
    </location>
</feature>
<feature type="chain" id="PRO_5045374878" evidence="6">
    <location>
        <begin position="33"/>
        <end position="823"/>
    </location>
</feature>
<dbReference type="SUPFAM" id="SSF49384">
    <property type="entry name" value="Carbohydrate-binding domain"/>
    <property type="match status" value="1"/>
</dbReference>
<keyword evidence="2 4" id="KW-0479">Metal-binding</keyword>
<comment type="caution">
    <text evidence="9">The sequence shown here is derived from an EMBL/GenBank/DDBJ whole genome shotgun (WGS) entry which is preliminary data.</text>
</comment>
<dbReference type="InterPro" id="IPR012291">
    <property type="entry name" value="CBM2_carb-bd_dom_sf"/>
</dbReference>
<accession>A0ABV2ABE2</accession>
<feature type="domain" description="CBM2" evidence="8">
    <location>
        <begin position="193"/>
        <end position="303"/>
    </location>
</feature>
<dbReference type="SUPFAM" id="SSF46626">
    <property type="entry name" value="Cytochrome c"/>
    <property type="match status" value="1"/>
</dbReference>
<dbReference type="Pfam" id="PF07626">
    <property type="entry name" value="PSD3"/>
    <property type="match status" value="1"/>
</dbReference>
<feature type="compositionally biased region" description="Low complexity" evidence="5">
    <location>
        <begin position="63"/>
        <end position="76"/>
    </location>
</feature>
<dbReference type="InterPro" id="IPR013042">
    <property type="entry name" value="DUF1592"/>
</dbReference>
<dbReference type="SMART" id="SM00637">
    <property type="entry name" value="CBD_II"/>
    <property type="match status" value="1"/>
</dbReference>
<dbReference type="InterPro" id="IPR008965">
    <property type="entry name" value="CBM2/CBM3_carb-bd_dom_sf"/>
</dbReference>
<gene>
    <name evidence="9" type="ORF">ABSH63_11150</name>
</gene>
<dbReference type="Pfam" id="PF07637">
    <property type="entry name" value="PSD5"/>
    <property type="match status" value="1"/>
</dbReference>
<dbReference type="InterPro" id="IPR011478">
    <property type="entry name" value="DUF1585"/>
</dbReference>
<dbReference type="Proteomes" id="UP001465331">
    <property type="component" value="Unassembled WGS sequence"/>
</dbReference>
<evidence type="ECO:0000259" key="8">
    <source>
        <dbReference type="PROSITE" id="PS51173"/>
    </source>
</evidence>
<dbReference type="InterPro" id="IPR013039">
    <property type="entry name" value="DUF1588"/>
</dbReference>
<keyword evidence="6" id="KW-0732">Signal</keyword>
<dbReference type="Pfam" id="PF07627">
    <property type="entry name" value="PSCyt3"/>
    <property type="match status" value="1"/>
</dbReference>
<sequence>MTKPIEYRDPPRPRLVRACLVLAGLAALSACGGNYSGHGEPEPGSGGIPTPVPTLVPTPAPSATPTATPGPGGDTDAALQRGAQRYAQQCASCHGARGQGGVGPALTDTTNCPSCASFDTLWTRIRDTMPSSNPRACDEACARDVAAFILNGFSTTPPAGGAPTPTPTASPAPGSTPTPTPTAAPTPTPSATPPPPTPTCSAEFKYQSVWNTGFVAEVTVRNFSGARIDGWQVQFTFPNDQRITNDWNTVLTQSGAAVSALPERHNAAIENGASVSFGFQGTHGGKAEVPTDLRLEAAGCVVAAPPPDHSGSDPIACAEQPAAPRLLRLLTRREYAQTVRDLTGLDGDFTANLPIEALVQGYDNNACVAVVTERHAEEYLEAAEAIAARAVAERRDALLPCAPTEANCARRFVEAFGLRAFRRPLLAAERDALVALFDAELSPSFDEGMALAIAAMLNSPAFLYRSELGTDIGGGVFRLDDYEIASSLSYLIWGSAPDAALLDAAAAGRLRDADERRSQAERMLADPRARQKFADFATQWLGTGYLLGSFKDPEIFPRLTDEVRRAMAEELSRFVNHVAFDSADGTLTELYTADYVFVNGPLRDYYGLPGSSSDANFVQQPAGSQRGGLLGLGAVLAAHAHSNESSPIKRGVFVRERLLCQDLPDPPPDVDTTPPGLDPNLTTRERFARHTADPGCAACHRYIDDTGFGLEAYDGAGGYRATENGQPVDDRGELFAREGLNTNTRDPFRGPRQLAQILAGTSAAQRCAVTQYYRYSHGYVETEADRCLLEALQTRFADGGYRLKTLITDWVGSDEFILRRGTP</sequence>
<evidence type="ECO:0000259" key="7">
    <source>
        <dbReference type="PROSITE" id="PS51007"/>
    </source>
</evidence>
<dbReference type="Pfam" id="PF07631">
    <property type="entry name" value="PSD4"/>
    <property type="match status" value="1"/>
</dbReference>
<dbReference type="InterPro" id="IPR001919">
    <property type="entry name" value="CBD2"/>
</dbReference>
<evidence type="ECO:0000313" key="9">
    <source>
        <dbReference type="EMBL" id="MES0874557.1"/>
    </source>
</evidence>
<dbReference type="Pfam" id="PF13442">
    <property type="entry name" value="Cytochrome_CBB3"/>
    <property type="match status" value="1"/>
</dbReference>
<dbReference type="InterPro" id="IPR036909">
    <property type="entry name" value="Cyt_c-like_dom_sf"/>
</dbReference>
<dbReference type="PROSITE" id="PS51173">
    <property type="entry name" value="CBM2"/>
    <property type="match status" value="1"/>
</dbReference>
<dbReference type="Pfam" id="PF07624">
    <property type="entry name" value="PSD2"/>
    <property type="match status" value="1"/>
</dbReference>
<dbReference type="PROSITE" id="PS51007">
    <property type="entry name" value="CYTC"/>
    <property type="match status" value="1"/>
</dbReference>
<dbReference type="RefSeq" id="WP_352889796.1">
    <property type="nucleotide sequence ID" value="NZ_JBEPIJ010000012.1"/>
</dbReference>
<evidence type="ECO:0000256" key="5">
    <source>
        <dbReference type="SAM" id="MobiDB-lite"/>
    </source>
</evidence>
<protein>
    <submittedName>
        <fullName evidence="9">DUF1592 domain-containing protein</fullName>
    </submittedName>
</protein>
<evidence type="ECO:0000256" key="3">
    <source>
        <dbReference type="ARBA" id="ARBA00023004"/>
    </source>
</evidence>
<evidence type="ECO:0000256" key="6">
    <source>
        <dbReference type="SAM" id="SignalP"/>
    </source>
</evidence>
<evidence type="ECO:0000256" key="4">
    <source>
        <dbReference type="PROSITE-ProRule" id="PRU00433"/>
    </source>
</evidence>
<feature type="region of interest" description="Disordered" evidence="5">
    <location>
        <begin position="38"/>
        <end position="76"/>
    </location>
</feature>